<proteinExistence type="predicted"/>
<dbReference type="AlphaFoldDB" id="A0AAE0T8V2"/>
<comment type="caution">
    <text evidence="1">The sequence shown here is derived from an EMBL/GenBank/DDBJ whole genome shotgun (WGS) entry which is preliminary data.</text>
</comment>
<organism evidence="1 2">
    <name type="scientific">Potamilus streckersoni</name>
    <dbReference type="NCBI Taxonomy" id="2493646"/>
    <lineage>
        <taxon>Eukaryota</taxon>
        <taxon>Metazoa</taxon>
        <taxon>Spiralia</taxon>
        <taxon>Lophotrochozoa</taxon>
        <taxon>Mollusca</taxon>
        <taxon>Bivalvia</taxon>
        <taxon>Autobranchia</taxon>
        <taxon>Heteroconchia</taxon>
        <taxon>Palaeoheterodonta</taxon>
        <taxon>Unionida</taxon>
        <taxon>Unionoidea</taxon>
        <taxon>Unionidae</taxon>
        <taxon>Ambleminae</taxon>
        <taxon>Lampsilini</taxon>
        <taxon>Potamilus</taxon>
    </lineage>
</organism>
<name>A0AAE0T8V2_9BIVA</name>
<evidence type="ECO:0000313" key="1">
    <source>
        <dbReference type="EMBL" id="KAK3605479.1"/>
    </source>
</evidence>
<accession>A0AAE0T8V2</accession>
<dbReference type="Proteomes" id="UP001195483">
    <property type="component" value="Unassembled WGS sequence"/>
</dbReference>
<keyword evidence="2" id="KW-1185">Reference proteome</keyword>
<gene>
    <name evidence="1" type="ORF">CHS0354_001464</name>
</gene>
<evidence type="ECO:0000313" key="2">
    <source>
        <dbReference type="Proteomes" id="UP001195483"/>
    </source>
</evidence>
<reference evidence="1" key="1">
    <citation type="journal article" date="2021" name="Genome Biol. Evol.">
        <title>A High-Quality Reference Genome for a Parasitic Bivalve with Doubly Uniparental Inheritance (Bivalvia: Unionida).</title>
        <authorList>
            <person name="Smith C.H."/>
        </authorList>
    </citation>
    <scope>NUCLEOTIDE SEQUENCE</scope>
    <source>
        <strain evidence="1">CHS0354</strain>
    </source>
</reference>
<protein>
    <submittedName>
        <fullName evidence="1">Uncharacterized protein</fullName>
    </submittedName>
</protein>
<dbReference type="EMBL" id="JAEAOA010000138">
    <property type="protein sequence ID" value="KAK3605479.1"/>
    <property type="molecule type" value="Genomic_DNA"/>
</dbReference>
<sequence length="58" mass="6725">MMENPCKCIIVDLIIQIKDGLADVDGANTIESSFGRMYRYEHKRMGRRPSVKVCPWDH</sequence>
<reference evidence="1" key="3">
    <citation type="submission" date="2023-05" db="EMBL/GenBank/DDBJ databases">
        <authorList>
            <person name="Smith C.H."/>
        </authorList>
    </citation>
    <scope>NUCLEOTIDE SEQUENCE</scope>
    <source>
        <strain evidence="1">CHS0354</strain>
        <tissue evidence="1">Mantle</tissue>
    </source>
</reference>
<reference evidence="1" key="2">
    <citation type="journal article" date="2021" name="Genome Biol. Evol.">
        <title>Developing a high-quality reference genome for a parasitic bivalve with doubly uniparental inheritance (Bivalvia: Unionida).</title>
        <authorList>
            <person name="Smith C.H."/>
        </authorList>
    </citation>
    <scope>NUCLEOTIDE SEQUENCE</scope>
    <source>
        <strain evidence="1">CHS0354</strain>
        <tissue evidence="1">Mantle</tissue>
    </source>
</reference>